<dbReference type="RefSeq" id="WP_318563647.1">
    <property type="nucleotide sequence ID" value="NZ_JAGSRH010000055.1"/>
</dbReference>
<accession>A0ABD5LA18</accession>
<protein>
    <recommendedName>
        <fullName evidence="3">Inovirus Gp2 family protein</fullName>
    </recommendedName>
</protein>
<evidence type="ECO:0000313" key="2">
    <source>
        <dbReference type="Proteomes" id="UP001495779"/>
    </source>
</evidence>
<organism evidence="1 2">
    <name type="scientific">Providencia stuartii</name>
    <dbReference type="NCBI Taxonomy" id="588"/>
    <lineage>
        <taxon>Bacteria</taxon>
        <taxon>Pseudomonadati</taxon>
        <taxon>Pseudomonadota</taxon>
        <taxon>Gammaproteobacteria</taxon>
        <taxon>Enterobacterales</taxon>
        <taxon>Morganellaceae</taxon>
        <taxon>Providencia</taxon>
    </lineage>
</organism>
<dbReference type="AlphaFoldDB" id="A0ABD5LA18"/>
<sequence length="238" mass="28000">MSHNNDLDYKGNRTSTEKIYTLLINNYDRVANKTPVRMVKLGFMLSGRHIGNNQEEGKLLKKLLRKYLNYYRKCSFKKHVLGYSWVVMQDNERKRPYVHITFYVTQEFYDQSKQSANSSIKTSVSAFKALTEYWMTVCSSDGRRGMWACFHIDRRHESLGEGDLKWIEFVNSLSDAYQLDIKNKNIVIPYELSESEESHMALLMFANTTSMQSIRPYFYALANATFFIPNQRMFGYSR</sequence>
<comment type="caution">
    <text evidence="1">The sequence shown here is derived from an EMBL/GenBank/DDBJ whole genome shotgun (WGS) entry which is preliminary data.</text>
</comment>
<name>A0ABD5LA18_PROST</name>
<evidence type="ECO:0008006" key="3">
    <source>
        <dbReference type="Google" id="ProtNLM"/>
    </source>
</evidence>
<reference evidence="1 2" key="1">
    <citation type="submission" date="2021-04" db="EMBL/GenBank/DDBJ databases">
        <title>Determining the burden of carbapenem-resistant Enterobacterales from a tertiary public heath setting in Bangladesh: a clinical, epidemiological, and molecular study.</title>
        <authorList>
            <person name="Farzana R."/>
            <person name="Walsh T.R."/>
        </authorList>
    </citation>
    <scope>NUCLEOTIDE SEQUENCE [LARGE SCALE GENOMIC DNA]</scope>
    <source>
        <strain evidence="2">dmpro_s316</strain>
    </source>
</reference>
<evidence type="ECO:0000313" key="1">
    <source>
        <dbReference type="EMBL" id="MER5078986.1"/>
    </source>
</evidence>
<gene>
    <name evidence="1" type="ORF">KDV35_19335</name>
</gene>
<dbReference type="EMBL" id="JAGSRH010000055">
    <property type="protein sequence ID" value="MER5078986.1"/>
    <property type="molecule type" value="Genomic_DNA"/>
</dbReference>
<proteinExistence type="predicted"/>
<dbReference type="Proteomes" id="UP001495779">
    <property type="component" value="Unassembled WGS sequence"/>
</dbReference>